<dbReference type="Proteomes" id="UP000054018">
    <property type="component" value="Unassembled WGS sequence"/>
</dbReference>
<sequence length="137" mass="15917">MYDLPCLSVMEGLRKRDVQQCWLAAGSHPRLGVPALADGIPSVRLVLYCCFCCSLVRQTQDWDCFTLFTQHIARHRMCRYFCYHSPMVLFGTALEQRGWFLVFLFSALSYSYFPLSRLPAHCSVTRLEHGHFWVSSR</sequence>
<accession>A0A0C9Z1I1</accession>
<evidence type="ECO:0000313" key="2">
    <source>
        <dbReference type="Proteomes" id="UP000054018"/>
    </source>
</evidence>
<organism evidence="1 2">
    <name type="scientific">Pisolithus microcarpus 441</name>
    <dbReference type="NCBI Taxonomy" id="765257"/>
    <lineage>
        <taxon>Eukaryota</taxon>
        <taxon>Fungi</taxon>
        <taxon>Dikarya</taxon>
        <taxon>Basidiomycota</taxon>
        <taxon>Agaricomycotina</taxon>
        <taxon>Agaricomycetes</taxon>
        <taxon>Agaricomycetidae</taxon>
        <taxon>Boletales</taxon>
        <taxon>Sclerodermatineae</taxon>
        <taxon>Pisolithaceae</taxon>
        <taxon>Pisolithus</taxon>
    </lineage>
</organism>
<proteinExistence type="predicted"/>
<dbReference type="HOGENOM" id="CLU_1865921_0_0_1"/>
<protein>
    <submittedName>
        <fullName evidence="1">Uncharacterized protein</fullName>
    </submittedName>
</protein>
<reference evidence="2" key="2">
    <citation type="submission" date="2015-01" db="EMBL/GenBank/DDBJ databases">
        <title>Evolutionary Origins and Diversification of the Mycorrhizal Mutualists.</title>
        <authorList>
            <consortium name="DOE Joint Genome Institute"/>
            <consortium name="Mycorrhizal Genomics Consortium"/>
            <person name="Kohler A."/>
            <person name="Kuo A."/>
            <person name="Nagy L.G."/>
            <person name="Floudas D."/>
            <person name="Copeland A."/>
            <person name="Barry K.W."/>
            <person name="Cichocki N."/>
            <person name="Veneault-Fourrey C."/>
            <person name="LaButti K."/>
            <person name="Lindquist E.A."/>
            <person name="Lipzen A."/>
            <person name="Lundell T."/>
            <person name="Morin E."/>
            <person name="Murat C."/>
            <person name="Riley R."/>
            <person name="Ohm R."/>
            <person name="Sun H."/>
            <person name="Tunlid A."/>
            <person name="Henrissat B."/>
            <person name="Grigoriev I.V."/>
            <person name="Hibbett D.S."/>
            <person name="Martin F."/>
        </authorList>
    </citation>
    <scope>NUCLEOTIDE SEQUENCE [LARGE SCALE GENOMIC DNA]</scope>
    <source>
        <strain evidence="2">441</strain>
    </source>
</reference>
<gene>
    <name evidence="1" type="ORF">PISMIDRAFT_477574</name>
</gene>
<dbReference type="AlphaFoldDB" id="A0A0C9Z1I1"/>
<dbReference type="EMBL" id="KN833733">
    <property type="protein sequence ID" value="KIK22901.1"/>
    <property type="molecule type" value="Genomic_DNA"/>
</dbReference>
<reference evidence="1 2" key="1">
    <citation type="submission" date="2014-04" db="EMBL/GenBank/DDBJ databases">
        <authorList>
            <consortium name="DOE Joint Genome Institute"/>
            <person name="Kuo A."/>
            <person name="Kohler A."/>
            <person name="Costa M.D."/>
            <person name="Nagy L.G."/>
            <person name="Floudas D."/>
            <person name="Copeland A."/>
            <person name="Barry K.W."/>
            <person name="Cichocki N."/>
            <person name="Veneault-Fourrey C."/>
            <person name="LaButti K."/>
            <person name="Lindquist E.A."/>
            <person name="Lipzen A."/>
            <person name="Lundell T."/>
            <person name="Morin E."/>
            <person name="Murat C."/>
            <person name="Sun H."/>
            <person name="Tunlid A."/>
            <person name="Henrissat B."/>
            <person name="Grigoriev I.V."/>
            <person name="Hibbett D.S."/>
            <person name="Martin F."/>
            <person name="Nordberg H.P."/>
            <person name="Cantor M.N."/>
            <person name="Hua S.X."/>
        </authorList>
    </citation>
    <scope>NUCLEOTIDE SEQUENCE [LARGE SCALE GENOMIC DNA]</scope>
    <source>
        <strain evidence="1 2">441</strain>
    </source>
</reference>
<evidence type="ECO:0000313" key="1">
    <source>
        <dbReference type="EMBL" id="KIK22901.1"/>
    </source>
</evidence>
<keyword evidence="2" id="KW-1185">Reference proteome</keyword>
<name>A0A0C9Z1I1_9AGAM</name>